<sequence>MRTFKIPSKLKSINSRAGSAFLLILLALLGLGFTLLRPVKRLPLPTTPVTRQTLEEIVLASGVLQPVRQVDVGSQASGQLTRLNVAPGDFVEKGQLLGEIDPALSQNALQDAEVMLNSLLAQKEANQALVKRARLMLLRQREMVAQNAASRQDLEAAQADLQVQQAQLIAMDSQIHQQKIRVDTAKTNLGYTQIIAPVSGTVVSVNTQQGQTIVASYEIPVILQIADLSTMTVRAQIPEADIGRIHRGLTACFTTLGSTEKSFCSQIRTLEPAAEKINNAIFFSALFDVANTQGRLRPEMTAQVSVVLSRAENVLTIPVTALGLPLAENDYQVTVVTADGKVALRKIMTGIDNGSQIEVKSGLHDGETLQLVGDGVSPS</sequence>
<dbReference type="PANTHER" id="PTHR30469">
    <property type="entry name" value="MULTIDRUG RESISTANCE PROTEIN MDTA"/>
    <property type="match status" value="1"/>
</dbReference>
<dbReference type="GO" id="GO:1990195">
    <property type="term" value="C:macrolide transmembrane transporter complex"/>
    <property type="evidence" value="ECO:0007669"/>
    <property type="project" value="InterPro"/>
</dbReference>
<dbReference type="NCBIfam" id="TIGR01730">
    <property type="entry name" value="RND_mfp"/>
    <property type="match status" value="1"/>
</dbReference>
<gene>
    <name evidence="13" type="ORF">ITX54_10810</name>
</gene>
<evidence type="ECO:0000313" key="13">
    <source>
        <dbReference type="EMBL" id="MBF6637142.1"/>
    </source>
</evidence>
<evidence type="ECO:0000256" key="4">
    <source>
        <dbReference type="ARBA" id="ARBA00022475"/>
    </source>
</evidence>
<evidence type="ECO:0000256" key="7">
    <source>
        <dbReference type="ARBA" id="ARBA00023136"/>
    </source>
</evidence>
<dbReference type="Gene3D" id="6.20.50.140">
    <property type="match status" value="1"/>
</dbReference>
<evidence type="ECO:0000256" key="8">
    <source>
        <dbReference type="SAM" id="Coils"/>
    </source>
</evidence>
<dbReference type="SUPFAM" id="SSF111369">
    <property type="entry name" value="HlyD-like secretion proteins"/>
    <property type="match status" value="1"/>
</dbReference>
<dbReference type="GO" id="GO:0015562">
    <property type="term" value="F:efflux transmembrane transporter activity"/>
    <property type="evidence" value="ECO:0007669"/>
    <property type="project" value="TreeGrafter"/>
</dbReference>
<comment type="caution">
    <text evidence="13">The sequence shown here is derived from an EMBL/GenBank/DDBJ whole genome shotgun (WGS) entry which is preliminary data.</text>
</comment>
<keyword evidence="3" id="KW-0813">Transport</keyword>
<dbReference type="InterPro" id="IPR058626">
    <property type="entry name" value="MdtA-like_b-barrel"/>
</dbReference>
<dbReference type="EMBL" id="JADMKS010000004">
    <property type="protein sequence ID" value="MBF6637142.1"/>
    <property type="molecule type" value="Genomic_DNA"/>
</dbReference>
<dbReference type="Pfam" id="PF25876">
    <property type="entry name" value="HH_MFP_RND"/>
    <property type="match status" value="1"/>
</dbReference>
<dbReference type="Pfam" id="PF25967">
    <property type="entry name" value="RND-MFP_C"/>
    <property type="match status" value="1"/>
</dbReference>
<feature type="domain" description="Multidrug resistance protein MdtA-like beta-barrel" evidence="11">
    <location>
        <begin position="230"/>
        <end position="306"/>
    </location>
</feature>
<dbReference type="GO" id="GO:0019898">
    <property type="term" value="C:extrinsic component of membrane"/>
    <property type="evidence" value="ECO:0007669"/>
    <property type="project" value="InterPro"/>
</dbReference>
<evidence type="ECO:0000256" key="1">
    <source>
        <dbReference type="ARBA" id="ARBA00004236"/>
    </source>
</evidence>
<evidence type="ECO:0000256" key="6">
    <source>
        <dbReference type="ARBA" id="ARBA00023054"/>
    </source>
</evidence>
<evidence type="ECO:0000256" key="2">
    <source>
        <dbReference type="ARBA" id="ARBA00009477"/>
    </source>
</evidence>
<keyword evidence="5" id="KW-0997">Cell inner membrane</keyword>
<dbReference type="GO" id="GO:1990961">
    <property type="term" value="P:xenobiotic detoxification by transmembrane export across the plasma membrane"/>
    <property type="evidence" value="ECO:0007669"/>
    <property type="project" value="InterPro"/>
</dbReference>
<protein>
    <submittedName>
        <fullName evidence="13">Efflux RND transporter periplasmic adaptor subunit</fullName>
    </submittedName>
</protein>
<feature type="coiled-coil region" evidence="8">
    <location>
        <begin position="147"/>
        <end position="174"/>
    </location>
</feature>
<dbReference type="GO" id="GO:0030313">
    <property type="term" value="C:cell envelope"/>
    <property type="evidence" value="ECO:0007669"/>
    <property type="project" value="UniProtKB-SubCell"/>
</dbReference>
<dbReference type="InterPro" id="IPR058625">
    <property type="entry name" value="MdtA-like_BSH"/>
</dbReference>
<dbReference type="InterPro" id="IPR030190">
    <property type="entry name" value="MacA_alpha-hairpin_sf"/>
</dbReference>
<evidence type="ECO:0000313" key="14">
    <source>
        <dbReference type="Proteomes" id="UP000705283"/>
    </source>
</evidence>
<proteinExistence type="inferred from homology"/>
<dbReference type="InterPro" id="IPR058627">
    <property type="entry name" value="MdtA-like_C"/>
</dbReference>
<evidence type="ECO:0000259" key="12">
    <source>
        <dbReference type="Pfam" id="PF25967"/>
    </source>
</evidence>
<dbReference type="Proteomes" id="UP000705283">
    <property type="component" value="Unassembled WGS sequence"/>
</dbReference>
<keyword evidence="6 8" id="KW-0175">Coiled coil</keyword>
<comment type="subcellular location">
    <subcellularLocation>
        <location evidence="1">Cell membrane</location>
    </subcellularLocation>
</comment>
<keyword evidence="4" id="KW-1003">Cell membrane</keyword>
<dbReference type="InterPro" id="IPR058624">
    <property type="entry name" value="MdtA-like_HH"/>
</dbReference>
<feature type="domain" description="Multidrug resistance protein MdtA-like C-terminal permuted SH3" evidence="12">
    <location>
        <begin position="313"/>
        <end position="368"/>
    </location>
</feature>
<evidence type="ECO:0000256" key="3">
    <source>
        <dbReference type="ARBA" id="ARBA00022448"/>
    </source>
</evidence>
<organism evidence="13 14">
    <name type="scientific">Rouxiella silvae</name>
    <dbReference type="NCBI Taxonomy" id="1646373"/>
    <lineage>
        <taxon>Bacteria</taxon>
        <taxon>Pseudomonadati</taxon>
        <taxon>Pseudomonadota</taxon>
        <taxon>Gammaproteobacteria</taxon>
        <taxon>Enterobacterales</taxon>
        <taxon>Yersiniaceae</taxon>
        <taxon>Rouxiella</taxon>
    </lineage>
</organism>
<evidence type="ECO:0000259" key="10">
    <source>
        <dbReference type="Pfam" id="PF25917"/>
    </source>
</evidence>
<evidence type="ECO:0000259" key="11">
    <source>
        <dbReference type="Pfam" id="PF25944"/>
    </source>
</evidence>
<feature type="domain" description="Multidrug resistance protein MdtA-like alpha-helical hairpin" evidence="9">
    <location>
        <begin position="116"/>
        <end position="192"/>
    </location>
</feature>
<feature type="domain" description="Multidrug resistance protein MdtA-like barrel-sandwich hybrid" evidence="10">
    <location>
        <begin position="68"/>
        <end position="222"/>
    </location>
</feature>
<name>A0AA40X2T5_9GAMM</name>
<dbReference type="Pfam" id="PF25944">
    <property type="entry name" value="Beta-barrel_RND"/>
    <property type="match status" value="1"/>
</dbReference>
<comment type="similarity">
    <text evidence="2">Belongs to the membrane fusion protein (MFP) (TC 8.A.1) family.</text>
</comment>
<reference evidence="13" key="1">
    <citation type="submission" date="2020-11" db="EMBL/GenBank/DDBJ databases">
        <authorList>
            <person name="Lee S.D."/>
        </authorList>
    </citation>
    <scope>NUCLEOTIDE SEQUENCE</scope>
    <source>
        <strain evidence="13">SAP-2</strain>
    </source>
</reference>
<accession>A0AA40X2T5</accession>
<dbReference type="Gene3D" id="2.40.50.100">
    <property type="match status" value="1"/>
</dbReference>
<dbReference type="Pfam" id="PF25917">
    <property type="entry name" value="BSH_RND"/>
    <property type="match status" value="1"/>
</dbReference>
<evidence type="ECO:0000259" key="9">
    <source>
        <dbReference type="Pfam" id="PF25876"/>
    </source>
</evidence>
<reference evidence="13" key="2">
    <citation type="submission" date="2022-09" db="EMBL/GenBank/DDBJ databases">
        <title>Rouxiella aceris sp. nov., isolated from tree sap and emended description of the genus Rhouxiella.</title>
        <authorList>
            <person name="Kim I.S."/>
        </authorList>
    </citation>
    <scope>NUCLEOTIDE SEQUENCE</scope>
    <source>
        <strain evidence="13">SAP-2</strain>
    </source>
</reference>
<dbReference type="Gene3D" id="6.10.140.1990">
    <property type="match status" value="1"/>
</dbReference>
<keyword evidence="7" id="KW-0472">Membrane</keyword>
<evidence type="ECO:0000256" key="5">
    <source>
        <dbReference type="ARBA" id="ARBA00022519"/>
    </source>
</evidence>
<dbReference type="GO" id="GO:1990281">
    <property type="term" value="C:efflux pump complex"/>
    <property type="evidence" value="ECO:0007669"/>
    <property type="project" value="TreeGrafter"/>
</dbReference>
<dbReference type="Gene3D" id="2.40.30.170">
    <property type="match status" value="1"/>
</dbReference>
<dbReference type="PANTHER" id="PTHR30469:SF33">
    <property type="entry name" value="SLR1207 PROTEIN"/>
    <property type="match status" value="1"/>
</dbReference>
<dbReference type="AlphaFoldDB" id="A0AA40X2T5"/>
<dbReference type="InterPro" id="IPR006143">
    <property type="entry name" value="RND_pump_MFP"/>
</dbReference>